<keyword evidence="3" id="KW-1185">Reference proteome</keyword>
<name>A0AAW0F460_9TRYP</name>
<gene>
    <name evidence="2" type="ORF">NESM_000157900</name>
</gene>
<dbReference type="EMBL" id="JAECZO010000010">
    <property type="protein sequence ID" value="KAK7200985.1"/>
    <property type="molecule type" value="Genomic_DNA"/>
</dbReference>
<accession>A0AAW0F460</accession>
<dbReference type="Pfam" id="PF20054">
    <property type="entry name" value="Tc-38"/>
    <property type="match status" value="1"/>
</dbReference>
<dbReference type="AlphaFoldDB" id="A0AAW0F460"/>
<feature type="domain" description="Trypanosoma Tc-38 (p38) protein" evidence="1">
    <location>
        <begin position="14"/>
        <end position="95"/>
    </location>
</feature>
<comment type="caution">
    <text evidence="2">The sequence shown here is derived from an EMBL/GenBank/DDBJ whole genome shotgun (WGS) entry which is preliminary data.</text>
</comment>
<protein>
    <recommendedName>
        <fullName evidence="1">Trypanosoma Tc-38 (p38) protein domain-containing protein</fullName>
    </recommendedName>
</protein>
<sequence length="799" mass="88152">MPVPPPRLRQQRLFTGALFPELLNDQLAAFAVRHGLNSDVWVPRNAIGTALKPYGVHLLPNATVCDISLSSISSSGDVTAALGTERAFVNAAHTSCQKMLESFREFMVACPVPPLPINTKVELEPRMASPASPCAVEPRRRYTRDHFSAADKAAPLPPPPPTTATQGVAAAAFDPSRDSVLLPDPSWDRMPPFQHPMDTNGSLITGTKSAARLAEMVQKRPGTCNYWQQLRGQHRYTWNYVRSSSGECSGRYNPYSCVRYNPHTYTGSTFPSLTNALMRHRAVIHGYVSRLWLTLQQAEELFGGSLLHSRAKDGPVVYCNHLSGGLEATAYYCADQFACGHGRAFPSLRDISLAVRGVWIDPAKTHAYPLLARLATTFKAADAEAAVVSDRVGTDLAMPDVSRHAAFFARQELCHAVRLHGFWTQRSHDSYLRLSGLTQPLQQQCLLCDYPLPWYISHRVLLSSGLSLRDGQQGIVQQKVPVPLDRQHGWLNGECWFNVAQLRESAVGQELVDNTPRHFLTRQRLHGSVGVSCCWAQLVRRRRESDSTVTATTTEWVPGHVLDLTGWQLRQGALGVPYVSLSSISVAKRFTSTGSILFNLADVRIRPAAARWLRTYTPVNERGQRFLRGARLAMALRAFERGYKSACWYAVKPTGEIVSSRSLSLRRQFKGVEGGLPRPLLDVPLFKVAPFVMLNRVAFVNAEEVTDGQTADATNGPEVPVTWENATERALAEYGIGTSAEAIFLGRDTGRIARKVADGIFAEDGGALLADADDIVSHRDVAVDEMCYDQDANPLPYIE</sequence>
<dbReference type="InterPro" id="IPR045399">
    <property type="entry name" value="Tc-38"/>
</dbReference>
<proteinExistence type="predicted"/>
<evidence type="ECO:0000313" key="2">
    <source>
        <dbReference type="EMBL" id="KAK7200985.1"/>
    </source>
</evidence>
<organism evidence="2 3">
    <name type="scientific">Novymonas esmeraldas</name>
    <dbReference type="NCBI Taxonomy" id="1808958"/>
    <lineage>
        <taxon>Eukaryota</taxon>
        <taxon>Discoba</taxon>
        <taxon>Euglenozoa</taxon>
        <taxon>Kinetoplastea</taxon>
        <taxon>Metakinetoplastina</taxon>
        <taxon>Trypanosomatida</taxon>
        <taxon>Trypanosomatidae</taxon>
        <taxon>Novymonas</taxon>
    </lineage>
</organism>
<dbReference type="Proteomes" id="UP001430356">
    <property type="component" value="Unassembled WGS sequence"/>
</dbReference>
<reference evidence="2 3" key="1">
    <citation type="journal article" date="2021" name="MBio">
        <title>A New Model Trypanosomatid, Novymonas esmeraldas: Genomic Perception of Its 'Candidatus Pandoraea novymonadis' Endosymbiont.</title>
        <authorList>
            <person name="Zakharova A."/>
            <person name="Saura A."/>
            <person name="Butenko A."/>
            <person name="Podesvova L."/>
            <person name="Warmusova S."/>
            <person name="Kostygov A.Y."/>
            <person name="Nenarokova A."/>
            <person name="Lukes J."/>
            <person name="Opperdoes F.R."/>
            <person name="Yurchenko V."/>
        </authorList>
    </citation>
    <scope>NUCLEOTIDE SEQUENCE [LARGE SCALE GENOMIC DNA]</scope>
    <source>
        <strain evidence="2 3">E262AT.01</strain>
    </source>
</reference>
<evidence type="ECO:0000313" key="3">
    <source>
        <dbReference type="Proteomes" id="UP001430356"/>
    </source>
</evidence>
<evidence type="ECO:0000259" key="1">
    <source>
        <dbReference type="Pfam" id="PF20054"/>
    </source>
</evidence>